<dbReference type="PANTHER" id="PTHR28037">
    <property type="entry name" value="ALCOHOL O-ACETYLTRANSFERASE 1-RELATED"/>
    <property type="match status" value="1"/>
</dbReference>
<dbReference type="AlphaFoldDB" id="A0A8E2DKH7"/>
<protein>
    <recommendedName>
        <fullName evidence="3">Alcohol acetyltransferase</fullName>
    </recommendedName>
</protein>
<reference evidence="1 2" key="1">
    <citation type="submission" date="2016-07" db="EMBL/GenBank/DDBJ databases">
        <title>Draft genome of the white-rot fungus Obba rivulosa 3A-2.</title>
        <authorList>
            <consortium name="DOE Joint Genome Institute"/>
            <person name="Miettinen O."/>
            <person name="Riley R."/>
            <person name="Acob R."/>
            <person name="Barry K."/>
            <person name="Cullen D."/>
            <person name="De Vries R."/>
            <person name="Hainaut M."/>
            <person name="Hatakka A."/>
            <person name="Henrissat B."/>
            <person name="Hilden K."/>
            <person name="Kuo R."/>
            <person name="Labutti K."/>
            <person name="Lipzen A."/>
            <person name="Makela M.R."/>
            <person name="Sandor L."/>
            <person name="Spatafora J.W."/>
            <person name="Grigoriev I.V."/>
            <person name="Hibbett D.S."/>
        </authorList>
    </citation>
    <scope>NUCLEOTIDE SEQUENCE [LARGE SCALE GENOMIC DNA]</scope>
    <source>
        <strain evidence="1 2">3A-2</strain>
    </source>
</reference>
<dbReference type="GO" id="GO:0008080">
    <property type="term" value="F:N-acetyltransferase activity"/>
    <property type="evidence" value="ECO:0007669"/>
    <property type="project" value="TreeGrafter"/>
</dbReference>
<dbReference type="EMBL" id="KV722384">
    <property type="protein sequence ID" value="OCH91480.1"/>
    <property type="molecule type" value="Genomic_DNA"/>
</dbReference>
<name>A0A8E2DKH7_9APHY</name>
<sequence length="580" mass="63264">MRSSGSENCHAERSKRIIWTLTDLNPPESQSKPRVVGAAARQPEPALLTPVIVIRSIGKVTFAGAAGGSVVLVGLKNPPMVFPYFSIGSSFSTDLSAYISLTSVEMPKRSTQSGAGNVIRKAGLLERFHIARHDLGMDSCVIVSARYRNVSDGVLEKPMLFTALAKVILRHAPLMVQMSADHRSFLRLDEINLSQAVEFIGTDVQLQDHFESQLRRGFELNVNLPLWRLSVMPNNTIVFSCFHGIGDGMSGVAFHHTLLDTLNSVEQPAITYAEVLAVPQDTMLVPNVEKLVNVSPSFTMWCHEVWQTSAPVSLQPHSSAWTGNRVVKVPNLDMRARLLRFSPQDTGRMLELCRSHGTTLTGLLGAIAIPVLSRVLASDPSTRKLKTISFGTAISIRRFIDVLKDDTMGNFVSVQETFPRIIRSGSDCAPSSGWLDGFTWEEATRYSSGLHKNLRESVGRVGMLKWLFGQIDEYYKLQQGKKRLHGLEISNLGQLRIPVQGFVDDPSHIWTIEEMDFAQGDGTCGGAIKLNVIGAPSGALGIGVTWARESVPDPLADSFAAGLSDAIGELISSSAGTSKD</sequence>
<organism evidence="1 2">
    <name type="scientific">Obba rivulosa</name>
    <dbReference type="NCBI Taxonomy" id="1052685"/>
    <lineage>
        <taxon>Eukaryota</taxon>
        <taxon>Fungi</taxon>
        <taxon>Dikarya</taxon>
        <taxon>Basidiomycota</taxon>
        <taxon>Agaricomycotina</taxon>
        <taxon>Agaricomycetes</taxon>
        <taxon>Polyporales</taxon>
        <taxon>Gelatoporiaceae</taxon>
        <taxon>Obba</taxon>
    </lineage>
</organism>
<keyword evidence="2" id="KW-1185">Reference proteome</keyword>
<accession>A0A8E2DKH7</accession>
<evidence type="ECO:0000313" key="2">
    <source>
        <dbReference type="Proteomes" id="UP000250043"/>
    </source>
</evidence>
<dbReference type="InterPro" id="IPR023213">
    <property type="entry name" value="CAT-like_dom_sf"/>
</dbReference>
<proteinExistence type="predicted"/>
<dbReference type="PANTHER" id="PTHR28037:SF1">
    <property type="entry name" value="ALCOHOL O-ACETYLTRANSFERASE 1-RELATED"/>
    <property type="match status" value="1"/>
</dbReference>
<dbReference type="InterPro" id="IPR052058">
    <property type="entry name" value="Alcohol_O-acetyltransferase"/>
</dbReference>
<dbReference type="InterPro" id="IPR010828">
    <property type="entry name" value="Atf2/Sli1-like"/>
</dbReference>
<dbReference type="Gene3D" id="3.30.559.10">
    <property type="entry name" value="Chloramphenicol acetyltransferase-like domain"/>
    <property type="match status" value="1"/>
</dbReference>
<dbReference type="Pfam" id="PF07247">
    <property type="entry name" value="AATase"/>
    <property type="match status" value="1"/>
</dbReference>
<dbReference type="OrthoDB" id="2150604at2759"/>
<dbReference type="Proteomes" id="UP000250043">
    <property type="component" value="Unassembled WGS sequence"/>
</dbReference>
<evidence type="ECO:0000313" key="1">
    <source>
        <dbReference type="EMBL" id="OCH91480.1"/>
    </source>
</evidence>
<evidence type="ECO:0008006" key="3">
    <source>
        <dbReference type="Google" id="ProtNLM"/>
    </source>
</evidence>
<dbReference type="SUPFAM" id="SSF52777">
    <property type="entry name" value="CoA-dependent acyltransferases"/>
    <property type="match status" value="1"/>
</dbReference>
<gene>
    <name evidence="1" type="ORF">OBBRIDRAFT_825294</name>
</gene>
<dbReference type="Gene3D" id="3.30.559.30">
    <property type="entry name" value="Nonribosomal peptide synthetase, condensation domain"/>
    <property type="match status" value="1"/>
</dbReference>